<evidence type="ECO:0000313" key="3">
    <source>
        <dbReference type="WBParaSite" id="SBAD_0000789401-mRNA-1"/>
    </source>
</evidence>
<name>A0A183IVF8_9BILA</name>
<protein>
    <submittedName>
        <fullName evidence="3">Transducin/WD40 repeat-like superfamily protein</fullName>
    </submittedName>
</protein>
<dbReference type="EMBL" id="UZAM01010773">
    <property type="protein sequence ID" value="VDP13690.1"/>
    <property type="molecule type" value="Genomic_DNA"/>
</dbReference>
<organism evidence="3">
    <name type="scientific">Soboliphyme baturini</name>
    <dbReference type="NCBI Taxonomy" id="241478"/>
    <lineage>
        <taxon>Eukaryota</taxon>
        <taxon>Metazoa</taxon>
        <taxon>Ecdysozoa</taxon>
        <taxon>Nematoda</taxon>
        <taxon>Enoplea</taxon>
        <taxon>Dorylaimia</taxon>
        <taxon>Dioctophymatida</taxon>
        <taxon>Dioctophymatoidea</taxon>
        <taxon>Soboliphymatidae</taxon>
        <taxon>Soboliphyme</taxon>
    </lineage>
</organism>
<dbReference type="InterPro" id="IPR036322">
    <property type="entry name" value="WD40_repeat_dom_sf"/>
</dbReference>
<evidence type="ECO:0000313" key="2">
    <source>
        <dbReference type="Proteomes" id="UP000270296"/>
    </source>
</evidence>
<keyword evidence="2" id="KW-1185">Reference proteome</keyword>
<accession>A0A183IVF8</accession>
<reference evidence="3" key="1">
    <citation type="submission" date="2016-06" db="UniProtKB">
        <authorList>
            <consortium name="WormBaseParasite"/>
        </authorList>
    </citation>
    <scope>IDENTIFICATION</scope>
</reference>
<reference evidence="1 2" key="2">
    <citation type="submission" date="2018-11" db="EMBL/GenBank/DDBJ databases">
        <authorList>
            <consortium name="Pathogen Informatics"/>
        </authorList>
    </citation>
    <scope>NUCLEOTIDE SEQUENCE [LARGE SCALE GENOMIC DNA]</scope>
</reference>
<dbReference type="SUPFAM" id="SSF50978">
    <property type="entry name" value="WD40 repeat-like"/>
    <property type="match status" value="1"/>
</dbReference>
<dbReference type="WBParaSite" id="SBAD_0000789401-mRNA-1">
    <property type="protein sequence ID" value="SBAD_0000789401-mRNA-1"/>
    <property type="gene ID" value="SBAD_0000789401"/>
</dbReference>
<sequence length="328" mass="36507">MSGQEDADETVSRKGLFVFEEIYAFSTSADVRIDASASFRSAGLHMIALACSNNELVILQCYRNSTWQRTPYKWCHDPMRTITCLVFSPCGQYLICLLISGCLEVIPIHLITAAKYCKSAQEIDEELFDQNDLTYIPIQVRDDCLSQPTCALWYQTRSNKPVLVYGNKGGDIVFFDLCLRRLTVSLQAPQSIHNIELFTSDCIDVYLLVTGFAGSQWLIPLEKDGSTLRETLGSVIPSMLKELSVKSRVFSVPFGECSSFAISSGCSLQSSAMREKFTFYCGNMDMESGFVGFASTANDDDDNESPLVSLPSCIVITSSSVFKVHCRW</sequence>
<proteinExistence type="predicted"/>
<dbReference type="OrthoDB" id="10256179at2759"/>
<gene>
    <name evidence="1" type="ORF">SBAD_LOCUS7605</name>
</gene>
<dbReference type="Proteomes" id="UP000270296">
    <property type="component" value="Unassembled WGS sequence"/>
</dbReference>
<evidence type="ECO:0000313" key="1">
    <source>
        <dbReference type="EMBL" id="VDP13690.1"/>
    </source>
</evidence>
<dbReference type="AlphaFoldDB" id="A0A183IVF8"/>